<evidence type="ECO:0000313" key="2">
    <source>
        <dbReference type="Proteomes" id="UP001415857"/>
    </source>
</evidence>
<comment type="caution">
    <text evidence="1">The sequence shown here is derived from an EMBL/GenBank/DDBJ whole genome shotgun (WGS) entry which is preliminary data.</text>
</comment>
<dbReference type="GO" id="GO:0003714">
    <property type="term" value="F:transcription corepressor activity"/>
    <property type="evidence" value="ECO:0007669"/>
    <property type="project" value="InterPro"/>
</dbReference>
<dbReference type="PANTHER" id="PTHR44376:SF8">
    <property type="entry name" value="TRANSCRIPTIONAL COREPRESSOR LEUNIG-LIKE"/>
    <property type="match status" value="1"/>
</dbReference>
<dbReference type="EMBL" id="JBBPBK010000016">
    <property type="protein sequence ID" value="KAK9267797.1"/>
    <property type="molecule type" value="Genomic_DNA"/>
</dbReference>
<dbReference type="InterPro" id="IPR006594">
    <property type="entry name" value="LisH"/>
</dbReference>
<keyword evidence="2" id="KW-1185">Reference proteome</keyword>
<proteinExistence type="predicted"/>
<dbReference type="Pfam" id="PF08513">
    <property type="entry name" value="LisH"/>
    <property type="match status" value="1"/>
</dbReference>
<organism evidence="1 2">
    <name type="scientific">Liquidambar formosana</name>
    <name type="common">Formosan gum</name>
    <dbReference type="NCBI Taxonomy" id="63359"/>
    <lineage>
        <taxon>Eukaryota</taxon>
        <taxon>Viridiplantae</taxon>
        <taxon>Streptophyta</taxon>
        <taxon>Embryophyta</taxon>
        <taxon>Tracheophyta</taxon>
        <taxon>Spermatophyta</taxon>
        <taxon>Magnoliopsida</taxon>
        <taxon>eudicotyledons</taxon>
        <taxon>Gunneridae</taxon>
        <taxon>Pentapetalae</taxon>
        <taxon>Saxifragales</taxon>
        <taxon>Altingiaceae</taxon>
        <taxon>Liquidambar</taxon>
    </lineage>
</organism>
<dbReference type="PANTHER" id="PTHR44376">
    <property type="entry name" value="TRANSCRIPTIONAL REGULATOR OF FILAMENTOUS GROWTH FLO8"/>
    <property type="match status" value="1"/>
</dbReference>
<dbReference type="InterPro" id="IPR044716">
    <property type="entry name" value="LEUNIG-like"/>
</dbReference>
<accession>A0AAP0N767</accession>
<evidence type="ECO:0000313" key="1">
    <source>
        <dbReference type="EMBL" id="KAK9267797.1"/>
    </source>
</evidence>
<evidence type="ECO:0008006" key="3">
    <source>
        <dbReference type="Google" id="ProtNLM"/>
    </source>
</evidence>
<dbReference type="Proteomes" id="UP001415857">
    <property type="component" value="Unassembled WGS sequence"/>
</dbReference>
<reference evidence="1 2" key="1">
    <citation type="journal article" date="2024" name="Plant J.">
        <title>Genome sequences and population genomics reveal climatic adaptation and genomic divergence between two closely related sweetgum species.</title>
        <authorList>
            <person name="Xu W.Q."/>
            <person name="Ren C.Q."/>
            <person name="Zhang X.Y."/>
            <person name="Comes H.P."/>
            <person name="Liu X.H."/>
            <person name="Li Y.G."/>
            <person name="Kettle C.J."/>
            <person name="Jalonen R."/>
            <person name="Gaisberger H."/>
            <person name="Ma Y.Z."/>
            <person name="Qiu Y.X."/>
        </authorList>
    </citation>
    <scope>NUCLEOTIDE SEQUENCE [LARGE SCALE GENOMIC DNA]</scope>
    <source>
        <strain evidence="1">Hangzhou</strain>
    </source>
</reference>
<protein>
    <recommendedName>
        <fullName evidence="3">LisH domain-containing protein</fullName>
    </recommendedName>
</protein>
<dbReference type="PROSITE" id="PS50896">
    <property type="entry name" value="LISH"/>
    <property type="match status" value="1"/>
</dbReference>
<sequence length="186" mass="21353">MASGDEWDAQKMLELYLHDYMVKKNMHKTAEIFKQEAKVCNDPIVIDSPDGFLSEWWSFFYDTYASRQPKQLEVKEEASVEPAQMMETEVQNVGHLEPKLEMIQQTPGQFPMGTDFDKMLGQPAACLLAAKVYEEGEHLRRPARQLAPDLRLNDVNKMALSKSDATSSRYSNMCLNCVRNWGHKNC</sequence>
<gene>
    <name evidence="1" type="ORF">L1049_010233</name>
</gene>
<name>A0AAP0N767_LIQFO</name>
<dbReference type="AlphaFoldDB" id="A0AAP0N767"/>